<dbReference type="EC" id="5.2.1.8" evidence="2 5"/>
<keyword evidence="9" id="KW-1185">Reference proteome</keyword>
<feature type="domain" description="PPIase FKBP-type" evidence="6">
    <location>
        <begin position="257"/>
        <end position="366"/>
    </location>
</feature>
<dbReference type="Pfam" id="PF00160">
    <property type="entry name" value="Pro_isomerase"/>
    <property type="match status" value="1"/>
</dbReference>
<evidence type="ECO:0000256" key="2">
    <source>
        <dbReference type="ARBA" id="ARBA00013194"/>
    </source>
</evidence>
<dbReference type="RefSeq" id="WP_379819594.1">
    <property type="nucleotide sequence ID" value="NZ_JBHUMD010000004.1"/>
</dbReference>
<evidence type="ECO:0000256" key="5">
    <source>
        <dbReference type="PROSITE-ProRule" id="PRU00277"/>
    </source>
</evidence>
<dbReference type="PROSITE" id="PS51257">
    <property type="entry name" value="PROKAR_LIPOPROTEIN"/>
    <property type="match status" value="1"/>
</dbReference>
<dbReference type="Gene3D" id="2.40.100.10">
    <property type="entry name" value="Cyclophilin-like"/>
    <property type="match status" value="1"/>
</dbReference>
<dbReference type="SUPFAM" id="SSF54534">
    <property type="entry name" value="FKBP-like"/>
    <property type="match status" value="1"/>
</dbReference>
<dbReference type="InterPro" id="IPR046357">
    <property type="entry name" value="PPIase_dom_sf"/>
</dbReference>
<name>A0ABW5NQW0_9FLAO</name>
<dbReference type="Pfam" id="PF00254">
    <property type="entry name" value="FKBP_C"/>
    <property type="match status" value="1"/>
</dbReference>
<evidence type="ECO:0000256" key="4">
    <source>
        <dbReference type="ARBA" id="ARBA00023235"/>
    </source>
</evidence>
<dbReference type="GO" id="GO:0016853">
    <property type="term" value="F:isomerase activity"/>
    <property type="evidence" value="ECO:0007669"/>
    <property type="project" value="UniProtKB-KW"/>
</dbReference>
<dbReference type="PROSITE" id="PS50072">
    <property type="entry name" value="CSA_PPIASE_2"/>
    <property type="match status" value="1"/>
</dbReference>
<evidence type="ECO:0000259" key="7">
    <source>
        <dbReference type="PROSITE" id="PS50072"/>
    </source>
</evidence>
<keyword evidence="3 5" id="KW-0697">Rotamase</keyword>
<keyword evidence="4 5" id="KW-0413">Isomerase</keyword>
<feature type="domain" description="PPIase cyclophilin-type" evidence="7">
    <location>
        <begin position="38"/>
        <end position="173"/>
    </location>
</feature>
<organism evidence="8 9">
    <name type="scientific">Flavobacterium suzhouense</name>
    <dbReference type="NCBI Taxonomy" id="1529638"/>
    <lineage>
        <taxon>Bacteria</taxon>
        <taxon>Pseudomonadati</taxon>
        <taxon>Bacteroidota</taxon>
        <taxon>Flavobacteriia</taxon>
        <taxon>Flavobacteriales</taxon>
        <taxon>Flavobacteriaceae</taxon>
        <taxon>Flavobacterium</taxon>
    </lineage>
</organism>
<proteinExistence type="predicted"/>
<reference evidence="9" key="1">
    <citation type="journal article" date="2019" name="Int. J. Syst. Evol. Microbiol.">
        <title>The Global Catalogue of Microorganisms (GCM) 10K type strain sequencing project: providing services to taxonomists for standard genome sequencing and annotation.</title>
        <authorList>
            <consortium name="The Broad Institute Genomics Platform"/>
            <consortium name="The Broad Institute Genome Sequencing Center for Infectious Disease"/>
            <person name="Wu L."/>
            <person name="Ma J."/>
        </authorList>
    </citation>
    <scope>NUCLEOTIDE SEQUENCE [LARGE SCALE GENOMIC DNA]</scope>
    <source>
        <strain evidence="9">KCTC 42107</strain>
    </source>
</reference>
<dbReference type="PRINTS" id="PR00153">
    <property type="entry name" value="CSAPPISMRASE"/>
</dbReference>
<accession>A0ABW5NQW0</accession>
<dbReference type="EMBL" id="JBHUMD010000004">
    <property type="protein sequence ID" value="MFD2600928.1"/>
    <property type="molecule type" value="Genomic_DNA"/>
</dbReference>
<evidence type="ECO:0000256" key="3">
    <source>
        <dbReference type="ARBA" id="ARBA00023110"/>
    </source>
</evidence>
<evidence type="ECO:0000256" key="1">
    <source>
        <dbReference type="ARBA" id="ARBA00000971"/>
    </source>
</evidence>
<gene>
    <name evidence="8" type="ORF">ACFSR3_02560</name>
</gene>
<dbReference type="PANTHER" id="PTHR45625:SF4">
    <property type="entry name" value="PEPTIDYLPROLYL ISOMERASE DOMAIN AND WD REPEAT-CONTAINING PROTEIN 1"/>
    <property type="match status" value="1"/>
</dbReference>
<comment type="catalytic activity">
    <reaction evidence="1 5">
        <text>[protein]-peptidylproline (omega=180) = [protein]-peptidylproline (omega=0)</text>
        <dbReference type="Rhea" id="RHEA:16237"/>
        <dbReference type="Rhea" id="RHEA-COMP:10747"/>
        <dbReference type="Rhea" id="RHEA-COMP:10748"/>
        <dbReference type="ChEBI" id="CHEBI:83833"/>
        <dbReference type="ChEBI" id="CHEBI:83834"/>
        <dbReference type="EC" id="5.2.1.8"/>
    </reaction>
</comment>
<dbReference type="InterPro" id="IPR001179">
    <property type="entry name" value="PPIase_FKBP_dom"/>
</dbReference>
<dbReference type="PANTHER" id="PTHR45625">
    <property type="entry name" value="PEPTIDYL-PROLYL CIS-TRANS ISOMERASE-RELATED"/>
    <property type="match status" value="1"/>
</dbReference>
<dbReference type="Gene3D" id="3.10.50.40">
    <property type="match status" value="1"/>
</dbReference>
<evidence type="ECO:0000259" key="6">
    <source>
        <dbReference type="PROSITE" id="PS50059"/>
    </source>
</evidence>
<protein>
    <recommendedName>
        <fullName evidence="2 5">peptidylprolyl isomerase</fullName>
        <ecNumber evidence="2 5">5.2.1.8</ecNumber>
    </recommendedName>
</protein>
<dbReference type="SUPFAM" id="SSF50891">
    <property type="entry name" value="Cyclophilin-like"/>
    <property type="match status" value="1"/>
</dbReference>
<dbReference type="CDD" id="cd00317">
    <property type="entry name" value="cyclophilin"/>
    <property type="match status" value="1"/>
</dbReference>
<dbReference type="Proteomes" id="UP001597480">
    <property type="component" value="Unassembled WGS sequence"/>
</dbReference>
<evidence type="ECO:0000313" key="8">
    <source>
        <dbReference type="EMBL" id="MFD2600928.1"/>
    </source>
</evidence>
<dbReference type="InterPro" id="IPR002130">
    <property type="entry name" value="Cyclophilin-type_PPIase_dom"/>
</dbReference>
<dbReference type="PROSITE" id="PS50059">
    <property type="entry name" value="FKBP_PPIASE"/>
    <property type="match status" value="1"/>
</dbReference>
<evidence type="ECO:0000313" key="9">
    <source>
        <dbReference type="Proteomes" id="UP001597480"/>
    </source>
</evidence>
<dbReference type="InterPro" id="IPR044666">
    <property type="entry name" value="Cyclophilin_A-like"/>
</dbReference>
<comment type="caution">
    <text evidence="8">The sequence shown here is derived from an EMBL/GenBank/DDBJ whole genome shotgun (WGS) entry which is preliminary data.</text>
</comment>
<dbReference type="InterPro" id="IPR029000">
    <property type="entry name" value="Cyclophilin-like_dom_sf"/>
</dbReference>
<sequence length="370" mass="39967">MKPMTSFFVSLVALFFSCNTAPEQKPVKLGDGLYAEIETNKGKIVLQLEFQKTPLTVANFVALAEGKQDFVSAEYKGKKYYDGLKWHRVIKDFMIQGGDPKGDGSGGPGYKFADEITDLKHDKPGILSMANAGKATNGSQFFITHVPTPHLDGIHTVFGHVVEGQDVVNAIEQNDEIKTVKIVRIGKDAKNFDAPKVFKEYFEKIAIQQKKEAEALAKTKADKVAYFADIKKSAPKTNSGLQYMIVKKGSGKKPVAGTQVYLAYSGFLDNGTATMFDSSDATVAKAFGNYIPQKDAAGAYTPIPFTAGTKTGMIPGFIEGIEQMSLGDKAIIFIPGHLGYGERGAPRAGIGPNANLIFELEMTETAPAGK</sequence>